<dbReference type="GO" id="GO:0046949">
    <property type="term" value="P:fatty-acyl-CoA biosynthetic process"/>
    <property type="evidence" value="ECO:0007669"/>
    <property type="project" value="TreeGrafter"/>
</dbReference>
<dbReference type="InParanoid" id="A0A6J0BBI3"/>
<dbReference type="InterPro" id="IPR025110">
    <property type="entry name" value="AMP-bd_C"/>
</dbReference>
<gene>
    <name evidence="7" type="primary">LOC107218228</name>
</gene>
<dbReference type="Gene3D" id="3.30.300.30">
    <property type="match status" value="1"/>
</dbReference>
<dbReference type="AlphaFoldDB" id="A0A6J0BBI3"/>
<name>A0A6J0BBI3_NEOLC</name>
<feature type="domain" description="AMP-dependent synthetase/ligase" evidence="4">
    <location>
        <begin position="95"/>
        <end position="474"/>
    </location>
</feature>
<dbReference type="InterPro" id="IPR000873">
    <property type="entry name" value="AMP-dep_synth/lig_dom"/>
</dbReference>
<feature type="domain" description="AMP-binding enzyme C-terminal" evidence="5">
    <location>
        <begin position="524"/>
        <end position="599"/>
    </location>
</feature>
<keyword evidence="7" id="KW-0436">Ligase</keyword>
<dbReference type="InterPro" id="IPR042099">
    <property type="entry name" value="ANL_N_sf"/>
</dbReference>
<keyword evidence="3" id="KW-1133">Transmembrane helix</keyword>
<keyword evidence="3" id="KW-0812">Transmembrane</keyword>
<dbReference type="Pfam" id="PF00501">
    <property type="entry name" value="AMP-binding"/>
    <property type="match status" value="1"/>
</dbReference>
<dbReference type="Pfam" id="PF13193">
    <property type="entry name" value="AMP-binding_C"/>
    <property type="match status" value="1"/>
</dbReference>
<evidence type="ECO:0000313" key="6">
    <source>
        <dbReference type="Proteomes" id="UP000829291"/>
    </source>
</evidence>
<dbReference type="KEGG" id="nlo:107218228"/>
<evidence type="ECO:0000259" key="5">
    <source>
        <dbReference type="Pfam" id="PF13193"/>
    </source>
</evidence>
<dbReference type="OrthoDB" id="10253869at2759"/>
<dbReference type="PROSITE" id="PS00455">
    <property type="entry name" value="AMP_BINDING"/>
    <property type="match status" value="1"/>
</dbReference>
<protein>
    <submittedName>
        <fullName evidence="7">4-coumarate--CoA ligase 2 isoform X1</fullName>
    </submittedName>
</protein>
<sequence>MSNWCYLLSRSALRLRCHNIRPRVKFSPDRQSIYSAVNKNYGRKIFTTAFKGNSEIQKSPYATRNNLRIDQDNVVSSPFPDVNIPREFLHEYIWKNLERWPSKTAVVCSTTGKSYTYSELRTLSGKFAASLRKCKFYPNSTIAVVLPNVVEYAIIVLGASEAGISITMMNPISTAKEISRQLQASEAFGVITSSEQYPVVKASLAGCSNIKLPAIIVDEPNHPLPEGCIRFSELISDSVEVFSESAIPGKTNEDVLFLPYSSGTTGLPKGVEISHRNVTVNCEQLQVKGVYPAHETTETHQEVVPLILPAFHIYGLVVVILNYLSVGAKIVFVRKFNAENFLNSLKDFKSTILYAAPPMILFLGSSELVTDNHLKTLKFIMSGAAPIGAESVQKVLRKVKREIPISQGYGLTEASPVVTSTDNGIDNLDAVGYVISNTSLRIVNLEESRAGQNMGVNETGELYVKGPQVMKGYYKNPEATANTLDGEWLKTGDIACFDETGRVMIKDRIKELIKVKGFQVAPAELEELLRTNDEILDAAVVGEPHPKYGEMPKAFVVCKPGVKSDGDKIKKFIAERVPSYKQLGSVKFIDVIPKSTAGKILRRQLKDM</sequence>
<organism evidence="7">
    <name type="scientific">Neodiprion lecontei</name>
    <name type="common">Redheaded pine sawfly</name>
    <dbReference type="NCBI Taxonomy" id="441921"/>
    <lineage>
        <taxon>Eukaryota</taxon>
        <taxon>Metazoa</taxon>
        <taxon>Ecdysozoa</taxon>
        <taxon>Arthropoda</taxon>
        <taxon>Hexapoda</taxon>
        <taxon>Insecta</taxon>
        <taxon>Pterygota</taxon>
        <taxon>Neoptera</taxon>
        <taxon>Endopterygota</taxon>
        <taxon>Hymenoptera</taxon>
        <taxon>Tenthredinoidea</taxon>
        <taxon>Diprionidae</taxon>
        <taxon>Diprioninae</taxon>
        <taxon>Neodiprion</taxon>
    </lineage>
</organism>
<reference evidence="7" key="1">
    <citation type="submission" date="2025-08" db="UniProtKB">
        <authorList>
            <consortium name="RefSeq"/>
        </authorList>
    </citation>
    <scope>IDENTIFICATION</scope>
    <source>
        <tissue evidence="7">Thorax and Abdomen</tissue>
    </source>
</reference>
<keyword evidence="6" id="KW-1185">Reference proteome</keyword>
<dbReference type="GO" id="GO:0004467">
    <property type="term" value="F:long-chain fatty acid-CoA ligase activity"/>
    <property type="evidence" value="ECO:0007669"/>
    <property type="project" value="TreeGrafter"/>
</dbReference>
<dbReference type="InterPro" id="IPR045851">
    <property type="entry name" value="AMP-bd_C_sf"/>
</dbReference>
<dbReference type="InterPro" id="IPR020845">
    <property type="entry name" value="AMP-binding_CS"/>
</dbReference>
<evidence type="ECO:0000256" key="1">
    <source>
        <dbReference type="ARBA" id="ARBA00004275"/>
    </source>
</evidence>
<dbReference type="GO" id="GO:0005777">
    <property type="term" value="C:peroxisome"/>
    <property type="evidence" value="ECO:0007669"/>
    <property type="project" value="UniProtKB-SubCell"/>
</dbReference>
<evidence type="ECO:0000256" key="2">
    <source>
        <dbReference type="ARBA" id="ARBA00023140"/>
    </source>
</evidence>
<proteinExistence type="predicted"/>
<dbReference type="Proteomes" id="UP000829291">
    <property type="component" value="Chromosome 6"/>
</dbReference>
<evidence type="ECO:0000259" key="4">
    <source>
        <dbReference type="Pfam" id="PF00501"/>
    </source>
</evidence>
<keyword evidence="2" id="KW-0576">Peroxisome</keyword>
<dbReference type="SUPFAM" id="SSF56801">
    <property type="entry name" value="Acetyl-CoA synthetase-like"/>
    <property type="match status" value="1"/>
</dbReference>
<dbReference type="Gene3D" id="3.40.50.12780">
    <property type="entry name" value="N-terminal domain of ligase-like"/>
    <property type="match status" value="1"/>
</dbReference>
<accession>A0A6J0BBI3</accession>
<dbReference type="GeneID" id="107218228"/>
<evidence type="ECO:0000313" key="7">
    <source>
        <dbReference type="RefSeq" id="XP_015511532.2"/>
    </source>
</evidence>
<comment type="subcellular location">
    <subcellularLocation>
        <location evidence="1">Peroxisome</location>
    </subcellularLocation>
</comment>
<evidence type="ECO:0000256" key="3">
    <source>
        <dbReference type="SAM" id="Phobius"/>
    </source>
</evidence>
<dbReference type="PANTHER" id="PTHR24096">
    <property type="entry name" value="LONG-CHAIN-FATTY-ACID--COA LIGASE"/>
    <property type="match status" value="1"/>
</dbReference>
<keyword evidence="3" id="KW-0472">Membrane</keyword>
<dbReference type="RefSeq" id="XP_015511532.2">
    <property type="nucleotide sequence ID" value="XM_015656046.2"/>
</dbReference>
<dbReference type="PANTHER" id="PTHR24096:SF422">
    <property type="entry name" value="BCDNA.GH02901"/>
    <property type="match status" value="1"/>
</dbReference>
<feature type="transmembrane region" description="Helical" evidence="3">
    <location>
        <begin position="306"/>
        <end position="326"/>
    </location>
</feature>